<dbReference type="EMBL" id="LFYR01000252">
    <property type="protein sequence ID" value="KMZ74677.1"/>
    <property type="molecule type" value="Genomic_DNA"/>
</dbReference>
<dbReference type="SMART" id="SM00234">
    <property type="entry name" value="START"/>
    <property type="match status" value="1"/>
</dbReference>
<evidence type="ECO:0000256" key="4">
    <source>
        <dbReference type="ARBA" id="ARBA00023054"/>
    </source>
</evidence>
<dbReference type="Gene3D" id="3.30.530.20">
    <property type="match status" value="1"/>
</dbReference>
<dbReference type="InterPro" id="IPR042160">
    <property type="entry name" value="HD-Zip_IV"/>
</dbReference>
<dbReference type="PANTHER" id="PTHR45654">
    <property type="entry name" value="HOMEOBOX-LEUCINE ZIPPER PROTEIN MERISTEM L1"/>
    <property type="match status" value="1"/>
</dbReference>
<evidence type="ECO:0000256" key="9">
    <source>
        <dbReference type="PROSITE-ProRule" id="PRU00108"/>
    </source>
</evidence>
<dbReference type="SUPFAM" id="SSF46689">
    <property type="entry name" value="Homeodomain-like"/>
    <property type="match status" value="1"/>
</dbReference>
<dbReference type="PROSITE" id="PS50848">
    <property type="entry name" value="START"/>
    <property type="match status" value="1"/>
</dbReference>
<dbReference type="InterPro" id="IPR017970">
    <property type="entry name" value="Homeobox_CS"/>
</dbReference>
<keyword evidence="3" id="KW-0805">Transcription regulation</keyword>
<evidence type="ECO:0000313" key="14">
    <source>
        <dbReference type="EMBL" id="KMZ74677.1"/>
    </source>
</evidence>
<dbReference type="Pfam" id="PF00046">
    <property type="entry name" value="Homeodomain"/>
    <property type="match status" value="1"/>
</dbReference>
<keyword evidence="8 9" id="KW-0539">Nucleus</keyword>
<dbReference type="AlphaFoldDB" id="A0A0K9Q2G0"/>
<feature type="compositionally biased region" description="Low complexity" evidence="11">
    <location>
        <begin position="115"/>
        <end position="125"/>
    </location>
</feature>
<evidence type="ECO:0000256" key="3">
    <source>
        <dbReference type="ARBA" id="ARBA00023015"/>
    </source>
</evidence>
<dbReference type="OrthoDB" id="6159439at2759"/>
<dbReference type="Gene3D" id="1.10.10.60">
    <property type="entry name" value="Homeodomain-like"/>
    <property type="match status" value="1"/>
</dbReference>
<dbReference type="OMA" id="QAPVMGC"/>
<evidence type="ECO:0000256" key="7">
    <source>
        <dbReference type="ARBA" id="ARBA00023163"/>
    </source>
</evidence>
<evidence type="ECO:0000259" key="13">
    <source>
        <dbReference type="PROSITE" id="PS50848"/>
    </source>
</evidence>
<reference evidence="15" key="1">
    <citation type="journal article" date="2016" name="Nature">
        <title>The genome of the seagrass Zostera marina reveals angiosperm adaptation to the sea.</title>
        <authorList>
            <person name="Olsen J.L."/>
            <person name="Rouze P."/>
            <person name="Verhelst B."/>
            <person name="Lin Y.-C."/>
            <person name="Bayer T."/>
            <person name="Collen J."/>
            <person name="Dattolo E."/>
            <person name="De Paoli E."/>
            <person name="Dittami S."/>
            <person name="Maumus F."/>
            <person name="Michel G."/>
            <person name="Kersting A."/>
            <person name="Lauritano C."/>
            <person name="Lohaus R."/>
            <person name="Toepel M."/>
            <person name="Tonon T."/>
            <person name="Vanneste K."/>
            <person name="Amirebrahimi M."/>
            <person name="Brakel J."/>
            <person name="Bostroem C."/>
            <person name="Chovatia M."/>
            <person name="Grimwood J."/>
            <person name="Jenkins J.W."/>
            <person name="Jueterbock A."/>
            <person name="Mraz A."/>
            <person name="Stam W.T."/>
            <person name="Tice H."/>
            <person name="Bornberg-Bauer E."/>
            <person name="Green P.J."/>
            <person name="Pearson G.A."/>
            <person name="Procaccini G."/>
            <person name="Duarte C.M."/>
            <person name="Schmutz J."/>
            <person name="Reusch T.B.H."/>
            <person name="Van de Peer Y."/>
        </authorList>
    </citation>
    <scope>NUCLEOTIDE SEQUENCE [LARGE SCALE GENOMIC DNA]</scope>
    <source>
        <strain evidence="15">cv. Finnish</strain>
    </source>
</reference>
<dbReference type="InterPro" id="IPR001356">
    <property type="entry name" value="HD"/>
</dbReference>
<dbReference type="CDD" id="cd00086">
    <property type="entry name" value="homeodomain"/>
    <property type="match status" value="1"/>
</dbReference>
<dbReference type="GO" id="GO:0008289">
    <property type="term" value="F:lipid binding"/>
    <property type="evidence" value="ECO:0007669"/>
    <property type="project" value="InterPro"/>
</dbReference>
<evidence type="ECO:0000256" key="8">
    <source>
        <dbReference type="ARBA" id="ARBA00023242"/>
    </source>
</evidence>
<evidence type="ECO:0000256" key="6">
    <source>
        <dbReference type="ARBA" id="ARBA00023155"/>
    </source>
</evidence>
<dbReference type="SMART" id="SM00389">
    <property type="entry name" value="HOX"/>
    <property type="match status" value="1"/>
</dbReference>
<evidence type="ECO:0000256" key="1">
    <source>
        <dbReference type="ARBA" id="ARBA00004123"/>
    </source>
</evidence>
<comment type="subcellular location">
    <subcellularLocation>
        <location evidence="1 9 10">Nucleus</location>
    </subcellularLocation>
</comment>
<evidence type="ECO:0000256" key="5">
    <source>
        <dbReference type="ARBA" id="ARBA00023125"/>
    </source>
</evidence>
<organism evidence="14 15">
    <name type="scientific">Zostera marina</name>
    <name type="common">Eelgrass</name>
    <dbReference type="NCBI Taxonomy" id="29655"/>
    <lineage>
        <taxon>Eukaryota</taxon>
        <taxon>Viridiplantae</taxon>
        <taxon>Streptophyta</taxon>
        <taxon>Embryophyta</taxon>
        <taxon>Tracheophyta</taxon>
        <taxon>Spermatophyta</taxon>
        <taxon>Magnoliopsida</taxon>
        <taxon>Liliopsida</taxon>
        <taxon>Zosteraceae</taxon>
        <taxon>Zostera</taxon>
    </lineage>
</organism>
<sequence length="848" mass="94582">MYGDCQVMKQSSSSMMMGVGGENMVGMSMNIPMPMSMNMSMNLSDPVLFPPNPNHLTSFMAGMPPFHSFSSIIPKEEVGMMRKEEEIESGSGSGQIEGLSCGEEHDTNDRHLHQQEQQILDQQDQNPHQLLDSSGKKKRYHRHTARQIQEMEAMFKECPHPDDKQRMRLSQELGLKPRQVKFWFQNRRTQMKAQQDRSDNVILRAENESLKTENFRLQAAMPNVICPNCGSPAILGEMSLDEQHLRLENARLKEELERLSCMAPRYGGGRPMHHPAPSLGPAPPPMMLPSLDLDMGVYSRHFGDLHSDMISLSPPPMTSVPYQTHFSDDIGGSFVRDLDKPVVLELAVSSADQLVRMCRTNEPLWVRNSSGDKLDLEEYRRIFPAWSNNKQEQQMEKVFRVESTRDNGHVMMNSITLVEAFLDVSKWMELFPSIVSNAKTLQVITPGISASGNGSLQLMYAEFQVLSPLVPTRETCFFRYCHHNIEDGYWVIVDFPADGFQEGYHQPTGSVHYKRRPSGFIFQDMPNGYSMVTWVEHVEIEDRGVHHIFDEYIGNGLAFGASRWVAVLQHQCNRLASLMARNVSDLGVIPSPKARKNMMKLSQRMIRTFCSNLSSYESRHPWTALSDSSNDTIRIKTRKNTEPGQPNGVILTSVSTTWMPFSHLQVFELLTDEQRRSQLDILSSGSSLHEVAHIANGSHQKNCVSLFRINASSNSSQNVELMLQESNTHPTGGSLVVYTTIDVDAVQVAMSGEDPSYIPLLPAGFVVIPATPPSNYTGPESNSTNGCLLTVGLQVLASAVSTAKLNLSSVTAINNHLCNVVNQIITALGGSSMHADSSAVATASLTEH</sequence>
<feature type="domain" description="START" evidence="13">
    <location>
        <begin position="336"/>
        <end position="577"/>
    </location>
</feature>
<protein>
    <submittedName>
        <fullName evidence="14">Homeobox-leucine zipper protein ROC3</fullName>
    </submittedName>
</protein>
<accession>A0A0K9Q2G0</accession>
<dbReference type="FunFam" id="1.10.10.60:FF:000229">
    <property type="entry name" value="Homeobox-leucine zipper protein HDG1"/>
    <property type="match status" value="1"/>
</dbReference>
<dbReference type="GO" id="GO:0005634">
    <property type="term" value="C:nucleus"/>
    <property type="evidence" value="ECO:0007669"/>
    <property type="project" value="UniProtKB-SubCell"/>
</dbReference>
<dbReference type="PANTHER" id="PTHR45654:SF11">
    <property type="entry name" value="HOMEOBOX-LEUCINE ZIPPER PROTEIN HDG5"/>
    <property type="match status" value="1"/>
</dbReference>
<evidence type="ECO:0000256" key="11">
    <source>
        <dbReference type="SAM" id="MobiDB-lite"/>
    </source>
</evidence>
<dbReference type="SUPFAM" id="SSF55961">
    <property type="entry name" value="Bet v1-like"/>
    <property type="match status" value="2"/>
</dbReference>
<evidence type="ECO:0000256" key="10">
    <source>
        <dbReference type="RuleBase" id="RU000682"/>
    </source>
</evidence>
<gene>
    <name evidence="14" type="ORF">ZOSMA_123G00250</name>
</gene>
<dbReference type="GO" id="GO:0003677">
    <property type="term" value="F:DNA binding"/>
    <property type="evidence" value="ECO:0007669"/>
    <property type="project" value="UniProtKB-UniRule"/>
</dbReference>
<feature type="region of interest" description="Disordered" evidence="11">
    <location>
        <begin position="83"/>
        <end position="144"/>
    </location>
</feature>
<feature type="compositionally biased region" description="Basic and acidic residues" evidence="11">
    <location>
        <begin position="102"/>
        <end position="114"/>
    </location>
</feature>
<dbReference type="CDD" id="cd08875">
    <property type="entry name" value="START_ArGLABRA2_like"/>
    <property type="match status" value="1"/>
</dbReference>
<dbReference type="PROSITE" id="PS00027">
    <property type="entry name" value="HOMEOBOX_1"/>
    <property type="match status" value="1"/>
</dbReference>
<comment type="similarity">
    <text evidence="2">Belongs to the HD-ZIP homeobox family. Class IV subfamily.</text>
</comment>
<keyword evidence="7" id="KW-0804">Transcription</keyword>
<dbReference type="InterPro" id="IPR009057">
    <property type="entry name" value="Homeodomain-like_sf"/>
</dbReference>
<keyword evidence="6 9" id="KW-0371">Homeobox</keyword>
<dbReference type="GO" id="GO:0000981">
    <property type="term" value="F:DNA-binding transcription factor activity, RNA polymerase II-specific"/>
    <property type="evidence" value="ECO:0007669"/>
    <property type="project" value="InterPro"/>
</dbReference>
<dbReference type="Pfam" id="PF01852">
    <property type="entry name" value="START"/>
    <property type="match status" value="1"/>
</dbReference>
<evidence type="ECO:0000256" key="2">
    <source>
        <dbReference type="ARBA" id="ARBA00006789"/>
    </source>
</evidence>
<dbReference type="PROSITE" id="PS50071">
    <property type="entry name" value="HOMEOBOX_2"/>
    <property type="match status" value="1"/>
</dbReference>
<dbReference type="InterPro" id="IPR002913">
    <property type="entry name" value="START_lipid-bd_dom"/>
</dbReference>
<feature type="domain" description="Homeobox" evidence="12">
    <location>
        <begin position="134"/>
        <end position="194"/>
    </location>
</feature>
<dbReference type="InterPro" id="IPR057993">
    <property type="entry name" value="HD-Zip_IV_C"/>
</dbReference>
<evidence type="ECO:0000313" key="15">
    <source>
        <dbReference type="Proteomes" id="UP000036987"/>
    </source>
</evidence>
<name>A0A0K9Q2G0_ZOSMR</name>
<keyword evidence="4" id="KW-0175">Coiled coil</keyword>
<evidence type="ECO:0000259" key="12">
    <source>
        <dbReference type="PROSITE" id="PS50071"/>
    </source>
</evidence>
<keyword evidence="5 9" id="KW-0238">DNA-binding</keyword>
<dbReference type="Proteomes" id="UP000036987">
    <property type="component" value="Unassembled WGS sequence"/>
</dbReference>
<keyword evidence="15" id="KW-1185">Reference proteome</keyword>
<dbReference type="InterPro" id="IPR023393">
    <property type="entry name" value="START-like_dom_sf"/>
</dbReference>
<comment type="caution">
    <text evidence="14">The sequence shown here is derived from an EMBL/GenBank/DDBJ whole genome shotgun (WGS) entry which is preliminary data.</text>
</comment>
<dbReference type="STRING" id="29655.A0A0K9Q2G0"/>
<proteinExistence type="inferred from homology"/>
<feature type="DNA-binding region" description="Homeobox" evidence="9">
    <location>
        <begin position="136"/>
        <end position="195"/>
    </location>
</feature>
<dbReference type="Pfam" id="PF25797">
    <property type="entry name" value="PDF2_C"/>
    <property type="match status" value="1"/>
</dbReference>